<gene>
    <name evidence="2" type="ORF">MCOR_10670</name>
</gene>
<protein>
    <recommendedName>
        <fullName evidence="4">Ig-like domain-containing protein</fullName>
    </recommendedName>
</protein>
<dbReference type="EMBL" id="CACVKT020001854">
    <property type="protein sequence ID" value="CAC5372625.1"/>
    <property type="molecule type" value="Genomic_DNA"/>
</dbReference>
<keyword evidence="3" id="KW-1185">Reference proteome</keyword>
<reference evidence="2 3" key="1">
    <citation type="submission" date="2020-06" db="EMBL/GenBank/DDBJ databases">
        <authorList>
            <person name="Li R."/>
            <person name="Bekaert M."/>
        </authorList>
    </citation>
    <scope>NUCLEOTIDE SEQUENCE [LARGE SCALE GENOMIC DNA]</scope>
    <source>
        <strain evidence="3">wild</strain>
    </source>
</reference>
<dbReference type="InterPro" id="IPR036179">
    <property type="entry name" value="Ig-like_dom_sf"/>
</dbReference>
<dbReference type="Gene3D" id="2.60.40.10">
    <property type="entry name" value="Immunoglobulins"/>
    <property type="match status" value="1"/>
</dbReference>
<evidence type="ECO:0000313" key="2">
    <source>
        <dbReference type="EMBL" id="CAC5372625.1"/>
    </source>
</evidence>
<sequence length="240" mass="27756">MKEFIVRISERLKIISKKGGRDYGLQISNVTMFDSGLYRCAVDTISNLTYYFVTLEVKAIPIVPIFSIPSIIVVILALIAAIRLCQIRHMNKVSCSQVNNQQADIDEIQQSEHFYDKVDYDAMFCEVQNNSHITRSSYHYHDTRNIESMFVNRDNPLTGTSQKIDRNSQANVSEQTYDYSYVSNLYQLFTEHWGSDSRTYVQCPPCQTVSGYHNIADSSQIGNMYQHLLTQRKDAKHIYY</sequence>
<keyword evidence="1" id="KW-0472">Membrane</keyword>
<name>A0A6J8ARJ9_MYTCO</name>
<feature type="transmembrane region" description="Helical" evidence="1">
    <location>
        <begin position="59"/>
        <end position="82"/>
    </location>
</feature>
<evidence type="ECO:0000256" key="1">
    <source>
        <dbReference type="SAM" id="Phobius"/>
    </source>
</evidence>
<organism evidence="2 3">
    <name type="scientific">Mytilus coruscus</name>
    <name type="common">Sea mussel</name>
    <dbReference type="NCBI Taxonomy" id="42192"/>
    <lineage>
        <taxon>Eukaryota</taxon>
        <taxon>Metazoa</taxon>
        <taxon>Spiralia</taxon>
        <taxon>Lophotrochozoa</taxon>
        <taxon>Mollusca</taxon>
        <taxon>Bivalvia</taxon>
        <taxon>Autobranchia</taxon>
        <taxon>Pteriomorphia</taxon>
        <taxon>Mytilida</taxon>
        <taxon>Mytiloidea</taxon>
        <taxon>Mytilidae</taxon>
        <taxon>Mytilinae</taxon>
        <taxon>Mytilus</taxon>
    </lineage>
</organism>
<proteinExistence type="predicted"/>
<keyword evidence="1" id="KW-0812">Transmembrane</keyword>
<evidence type="ECO:0000313" key="3">
    <source>
        <dbReference type="Proteomes" id="UP000507470"/>
    </source>
</evidence>
<dbReference type="AlphaFoldDB" id="A0A6J8ARJ9"/>
<keyword evidence="1" id="KW-1133">Transmembrane helix</keyword>
<dbReference type="Proteomes" id="UP000507470">
    <property type="component" value="Unassembled WGS sequence"/>
</dbReference>
<evidence type="ECO:0008006" key="4">
    <source>
        <dbReference type="Google" id="ProtNLM"/>
    </source>
</evidence>
<dbReference type="SUPFAM" id="SSF48726">
    <property type="entry name" value="Immunoglobulin"/>
    <property type="match status" value="1"/>
</dbReference>
<dbReference type="OrthoDB" id="8963224at2759"/>
<accession>A0A6J8ARJ9</accession>
<dbReference type="InterPro" id="IPR013783">
    <property type="entry name" value="Ig-like_fold"/>
</dbReference>